<feature type="active site" evidence="1">
    <location>
        <position position="174"/>
    </location>
</feature>
<dbReference type="PROSITE" id="PS51459">
    <property type="entry name" value="FIDO"/>
    <property type="match status" value="1"/>
</dbReference>
<dbReference type="Gene3D" id="1.10.3290.10">
    <property type="entry name" value="Fido-like domain"/>
    <property type="match status" value="1"/>
</dbReference>
<dbReference type="Proteomes" id="UP000184001">
    <property type="component" value="Unassembled WGS sequence"/>
</dbReference>
<name>A0A8G2CC77_9BACT</name>
<accession>A0A8G2CC77</accession>
<keyword evidence="2" id="KW-0067">ATP-binding</keyword>
<comment type="caution">
    <text evidence="5">The sequence shown here is derived from an EMBL/GenBank/DDBJ whole genome shotgun (WGS) entry which is preliminary data.</text>
</comment>
<organism evidence="5 6">
    <name type="scientific">Halodesulfovibrio aestuarii</name>
    <dbReference type="NCBI Taxonomy" id="126333"/>
    <lineage>
        <taxon>Bacteria</taxon>
        <taxon>Pseudomonadati</taxon>
        <taxon>Thermodesulfobacteriota</taxon>
        <taxon>Desulfovibrionia</taxon>
        <taxon>Desulfovibrionales</taxon>
        <taxon>Desulfovibrionaceae</taxon>
        <taxon>Halodesulfovibrio</taxon>
    </lineage>
</organism>
<dbReference type="AlphaFoldDB" id="A0A8G2CC77"/>
<proteinExistence type="predicted"/>
<dbReference type="InterPro" id="IPR003812">
    <property type="entry name" value="Fido"/>
</dbReference>
<dbReference type="InterPro" id="IPR040198">
    <property type="entry name" value="Fido_containing"/>
</dbReference>
<dbReference type="EMBL" id="FQZR01000012">
    <property type="protein sequence ID" value="SHJ73767.1"/>
    <property type="molecule type" value="Genomic_DNA"/>
</dbReference>
<dbReference type="PANTHER" id="PTHR13504:SF38">
    <property type="entry name" value="FIDO DOMAIN-CONTAINING PROTEIN"/>
    <property type="match status" value="1"/>
</dbReference>
<evidence type="ECO:0000256" key="3">
    <source>
        <dbReference type="PIRSR" id="PIRSR640198-3"/>
    </source>
</evidence>
<dbReference type="GO" id="GO:0005524">
    <property type="term" value="F:ATP binding"/>
    <property type="evidence" value="ECO:0007669"/>
    <property type="project" value="UniProtKB-KW"/>
</dbReference>
<evidence type="ECO:0000256" key="2">
    <source>
        <dbReference type="PIRSR" id="PIRSR640198-2"/>
    </source>
</evidence>
<evidence type="ECO:0000256" key="1">
    <source>
        <dbReference type="PIRSR" id="PIRSR640198-1"/>
    </source>
</evidence>
<dbReference type="RefSeq" id="WP_019999225.1">
    <property type="nucleotide sequence ID" value="NZ_CP192219.1"/>
</dbReference>
<feature type="binding site" evidence="2">
    <location>
        <begin position="178"/>
        <end position="185"/>
    </location>
    <ligand>
        <name>ATP</name>
        <dbReference type="ChEBI" id="CHEBI:30616"/>
    </ligand>
</feature>
<sequence length="244" mass="27788">MFANELKKIDDLQNEIKSLRPLDEDEILQLKEYYRIGLTYSSNALEGSSLTESETKVIIEDGLTIGGKSIKEHMEVLGHSEAFSFIHDIASSELLSEEDLLKIHSLVYGRVDKDQAGIYRDKRIFLSGSKYSFPKPAEVQPLMTEFFNKLPAMKKELHPVVFAAQAHKEFVFIHPFVDGNGRVGRLLMNLLLIQAGHLITIIPPVLRSEYIASLEKAHTDDSDFVSFILRCHIEAQKEYLRLVR</sequence>
<evidence type="ECO:0000313" key="6">
    <source>
        <dbReference type="Proteomes" id="UP000184001"/>
    </source>
</evidence>
<dbReference type="SUPFAM" id="SSF140931">
    <property type="entry name" value="Fic-like"/>
    <property type="match status" value="1"/>
</dbReference>
<dbReference type="InterPro" id="IPR036597">
    <property type="entry name" value="Fido-like_dom_sf"/>
</dbReference>
<feature type="site" description="Important for autoinhibition of adenylyltransferase activity" evidence="3">
    <location>
        <position position="46"/>
    </location>
</feature>
<reference evidence="5 6" key="1">
    <citation type="submission" date="2016-11" db="EMBL/GenBank/DDBJ databases">
        <authorList>
            <person name="Varghese N."/>
            <person name="Submissions S."/>
        </authorList>
    </citation>
    <scope>NUCLEOTIDE SEQUENCE [LARGE SCALE GENOMIC DNA]</scope>
    <source>
        <strain evidence="5 6">DSM 17919</strain>
    </source>
</reference>
<dbReference type="Pfam" id="PF02661">
    <property type="entry name" value="Fic"/>
    <property type="match status" value="1"/>
</dbReference>
<protein>
    <submittedName>
        <fullName evidence="5">Fic/DOC family protein</fullName>
    </submittedName>
</protein>
<evidence type="ECO:0000313" key="5">
    <source>
        <dbReference type="EMBL" id="SHJ73767.1"/>
    </source>
</evidence>
<gene>
    <name evidence="5" type="ORF">SAMN05660830_03117</name>
</gene>
<feature type="domain" description="Fido" evidence="4">
    <location>
        <begin position="95"/>
        <end position="230"/>
    </location>
</feature>
<dbReference type="PANTHER" id="PTHR13504">
    <property type="entry name" value="FIDO DOMAIN-CONTAINING PROTEIN DDB_G0283145"/>
    <property type="match status" value="1"/>
</dbReference>
<keyword evidence="2" id="KW-0547">Nucleotide-binding</keyword>
<evidence type="ECO:0000259" key="4">
    <source>
        <dbReference type="PROSITE" id="PS51459"/>
    </source>
</evidence>